<evidence type="ECO:0000313" key="9">
    <source>
        <dbReference type="Proteomes" id="UP000799767"/>
    </source>
</evidence>
<keyword evidence="5" id="KW-0804">Transcription</keyword>
<gene>
    <name evidence="8" type="ORF">BDY17DRAFT_297355</name>
</gene>
<evidence type="ECO:0000259" key="7">
    <source>
        <dbReference type="PROSITE" id="PS50048"/>
    </source>
</evidence>
<feature type="domain" description="Zn(2)-C6 fungal-type" evidence="7">
    <location>
        <begin position="7"/>
        <end position="35"/>
    </location>
</feature>
<evidence type="ECO:0000256" key="1">
    <source>
        <dbReference type="ARBA" id="ARBA00022723"/>
    </source>
</evidence>
<dbReference type="Gene3D" id="4.10.240.10">
    <property type="entry name" value="Zn(2)-C6 fungal-type DNA-binding domain"/>
    <property type="match status" value="1"/>
</dbReference>
<name>A0A6A6PVS3_9PEZI</name>
<dbReference type="GO" id="GO:0000981">
    <property type="term" value="F:DNA-binding transcription factor activity, RNA polymerase II-specific"/>
    <property type="evidence" value="ECO:0007669"/>
    <property type="project" value="InterPro"/>
</dbReference>
<dbReference type="PROSITE" id="PS00463">
    <property type="entry name" value="ZN2_CY6_FUNGAL_1"/>
    <property type="match status" value="1"/>
</dbReference>
<proteinExistence type="predicted"/>
<dbReference type="SMART" id="SM00066">
    <property type="entry name" value="GAL4"/>
    <property type="match status" value="1"/>
</dbReference>
<evidence type="ECO:0000256" key="2">
    <source>
        <dbReference type="ARBA" id="ARBA00022833"/>
    </source>
</evidence>
<dbReference type="Pfam" id="PF00172">
    <property type="entry name" value="Zn_clus"/>
    <property type="match status" value="1"/>
</dbReference>
<evidence type="ECO:0000256" key="4">
    <source>
        <dbReference type="ARBA" id="ARBA00023125"/>
    </source>
</evidence>
<keyword evidence="1" id="KW-0479">Metal-binding</keyword>
<evidence type="ECO:0000313" key="8">
    <source>
        <dbReference type="EMBL" id="KAF2483387.1"/>
    </source>
</evidence>
<dbReference type="EMBL" id="MU001635">
    <property type="protein sequence ID" value="KAF2483387.1"/>
    <property type="molecule type" value="Genomic_DNA"/>
</dbReference>
<organism evidence="8 9">
    <name type="scientific">Neohortaea acidophila</name>
    <dbReference type="NCBI Taxonomy" id="245834"/>
    <lineage>
        <taxon>Eukaryota</taxon>
        <taxon>Fungi</taxon>
        <taxon>Dikarya</taxon>
        <taxon>Ascomycota</taxon>
        <taxon>Pezizomycotina</taxon>
        <taxon>Dothideomycetes</taxon>
        <taxon>Dothideomycetidae</taxon>
        <taxon>Mycosphaerellales</taxon>
        <taxon>Teratosphaeriaceae</taxon>
        <taxon>Neohortaea</taxon>
    </lineage>
</organism>
<dbReference type="InterPro" id="IPR052360">
    <property type="entry name" value="Transcr_Regulatory_Proteins"/>
</dbReference>
<dbReference type="PANTHER" id="PTHR36206">
    <property type="entry name" value="ASPERCRYPTIN BIOSYNTHESIS CLUSTER-SPECIFIC TRANSCRIPTION REGULATOR ATNN-RELATED"/>
    <property type="match status" value="1"/>
</dbReference>
<dbReference type="SUPFAM" id="SSF57701">
    <property type="entry name" value="Zn2/Cys6 DNA-binding domain"/>
    <property type="match status" value="1"/>
</dbReference>
<dbReference type="GeneID" id="54474589"/>
<dbReference type="OrthoDB" id="3172332at2759"/>
<dbReference type="InterPro" id="IPR021858">
    <property type="entry name" value="Fun_TF"/>
</dbReference>
<protein>
    <recommendedName>
        <fullName evidence="7">Zn(2)-C6 fungal-type domain-containing protein</fullName>
    </recommendedName>
</protein>
<dbReference type="GO" id="GO:0003677">
    <property type="term" value="F:DNA binding"/>
    <property type="evidence" value="ECO:0007669"/>
    <property type="project" value="UniProtKB-KW"/>
</dbReference>
<dbReference type="Proteomes" id="UP000799767">
    <property type="component" value="Unassembled WGS sequence"/>
</dbReference>
<dbReference type="InterPro" id="IPR001138">
    <property type="entry name" value="Zn2Cys6_DnaBD"/>
</dbReference>
<keyword evidence="9" id="KW-1185">Reference proteome</keyword>
<accession>A0A6A6PVS3</accession>
<dbReference type="Pfam" id="PF11951">
    <property type="entry name" value="Fungal_trans_2"/>
    <property type="match status" value="1"/>
</dbReference>
<dbReference type="GO" id="GO:0008270">
    <property type="term" value="F:zinc ion binding"/>
    <property type="evidence" value="ECO:0007669"/>
    <property type="project" value="InterPro"/>
</dbReference>
<dbReference type="InterPro" id="IPR036864">
    <property type="entry name" value="Zn2-C6_fun-type_DNA-bd_sf"/>
</dbReference>
<keyword evidence="2" id="KW-0862">Zinc</keyword>
<keyword evidence="6" id="KW-0539">Nucleus</keyword>
<evidence type="ECO:0000256" key="3">
    <source>
        <dbReference type="ARBA" id="ARBA00023015"/>
    </source>
</evidence>
<dbReference type="AlphaFoldDB" id="A0A6A6PVS3"/>
<reference evidence="8" key="1">
    <citation type="journal article" date="2020" name="Stud. Mycol.">
        <title>101 Dothideomycetes genomes: a test case for predicting lifestyles and emergence of pathogens.</title>
        <authorList>
            <person name="Haridas S."/>
            <person name="Albert R."/>
            <person name="Binder M."/>
            <person name="Bloem J."/>
            <person name="Labutti K."/>
            <person name="Salamov A."/>
            <person name="Andreopoulos B."/>
            <person name="Baker S."/>
            <person name="Barry K."/>
            <person name="Bills G."/>
            <person name="Bluhm B."/>
            <person name="Cannon C."/>
            <person name="Castanera R."/>
            <person name="Culley D."/>
            <person name="Daum C."/>
            <person name="Ezra D."/>
            <person name="Gonzalez J."/>
            <person name="Henrissat B."/>
            <person name="Kuo A."/>
            <person name="Liang C."/>
            <person name="Lipzen A."/>
            <person name="Lutzoni F."/>
            <person name="Magnuson J."/>
            <person name="Mondo S."/>
            <person name="Nolan M."/>
            <person name="Ohm R."/>
            <person name="Pangilinan J."/>
            <person name="Park H.-J."/>
            <person name="Ramirez L."/>
            <person name="Alfaro M."/>
            <person name="Sun H."/>
            <person name="Tritt A."/>
            <person name="Yoshinaga Y."/>
            <person name="Zwiers L.-H."/>
            <person name="Turgeon B."/>
            <person name="Goodwin S."/>
            <person name="Spatafora J."/>
            <person name="Crous P."/>
            <person name="Grigoriev I."/>
        </authorList>
    </citation>
    <scope>NUCLEOTIDE SEQUENCE</scope>
    <source>
        <strain evidence="8">CBS 113389</strain>
    </source>
</reference>
<dbReference type="RefSeq" id="XP_033589957.1">
    <property type="nucleotide sequence ID" value="XM_033733587.1"/>
</dbReference>
<keyword evidence="3" id="KW-0805">Transcription regulation</keyword>
<evidence type="ECO:0000256" key="6">
    <source>
        <dbReference type="ARBA" id="ARBA00023242"/>
    </source>
</evidence>
<keyword evidence="4" id="KW-0238">DNA-binding</keyword>
<dbReference type="PROSITE" id="PS50048">
    <property type="entry name" value="ZN2_CY6_FUNGAL_2"/>
    <property type="match status" value="1"/>
</dbReference>
<sequence>MPPTRSGCVTCRIRKVKCDEGKPKCHRCTATGRTCDGYTTIPLTRGDLRMALDTLQHPHFPSALPCVLTDPAFQCVLDKRFFQFFRQCTIASTKQTIPSAFWDSLVLQACHTHPTVKHAVLAIGAYHDSLIHHKDKAAAQHLRLYADRHYQRALVEARNVISDTGSSPEVHSLLLACHIFTLYEGMRGNYSASATHMANGRKIIAQYRPRKRITAGSTALDEIATAFARLDLVSLTFSDVTAPYQYTLRDLLNTAPELHSQSYSSVQQAHAALVDLIRLTFMLHEHIYVHGDSDIRAENECRRQLLACRQRLIKWKQHWHKLLTALPKPPPESQTKTIECWYLAASVDADANFPTLVQSEYDCVMPHFARIVSLLEDVSTSIRDSSASAPPSVSFTLDLGFIVPAFFTAIRCRDPGLRRRAIAVLESMPRREGLWESTFAAAIAKKWMQLEEEGLERVACSADVPESRRFAQLEPWIDVENLSARLLFISTERKVVCTIDSSDITRE</sequence>
<dbReference type="CDD" id="cd00067">
    <property type="entry name" value="GAL4"/>
    <property type="match status" value="1"/>
</dbReference>
<evidence type="ECO:0000256" key="5">
    <source>
        <dbReference type="ARBA" id="ARBA00023163"/>
    </source>
</evidence>
<dbReference type="PANTHER" id="PTHR36206:SF12">
    <property type="entry name" value="ASPERCRYPTIN BIOSYNTHESIS CLUSTER-SPECIFIC TRANSCRIPTION REGULATOR ATNN-RELATED"/>
    <property type="match status" value="1"/>
</dbReference>